<evidence type="ECO:0000259" key="2">
    <source>
        <dbReference type="SMART" id="SM00382"/>
    </source>
</evidence>
<dbReference type="Gene3D" id="1.20.58.760">
    <property type="entry name" value="Peptidase M41"/>
    <property type="match status" value="1"/>
</dbReference>
<dbReference type="Gene3D" id="3.40.50.300">
    <property type="entry name" value="P-loop containing nucleotide triphosphate hydrolases"/>
    <property type="match status" value="1"/>
</dbReference>
<sequence length="658" mass="69847">MTDTEHDDDLPQSGEPFDAGRWSTRPDAARCLADAAIEAVLTPAVRTRLTGNEAIAIVMRVPGASWVAPIEGAVRRLNDRAITVARDGSNRTLHKPDSGNSEVARQLAKNALVVGIAPLTSILPRSLTAAADLTVEIGSDAAVLCAAIARFTKSDAPYGPIEGWGLLDFDDLVSGFRAGSGPREIAERLQRTAHRLAAPREDRLPNLVDAVEYGEAREWGLALGQRFRENSIRWDETGAGTNALFGGPPGLGKTYFARIVANHLGVPLISTSISGIFATSAGYLDSVIKGVREVFAKAEASAPCAILWDELDALPSRENLNDNNSRSNSASWWTPVIAEFLLQLDSAAVGRRRAVFVWAASNHPHRVDPALLRPGRLDRVIHFRPPGPDGIVSIARHHLGADLPEVDLTAIGQLGVGRSPAEIAAAVSSARRAARGADRALRLDDLVEALAPRPDVDEATLRRIAHHESGHVVTALALGVDEVVAVDVLGNAGAFGRTLMRRHKGLETRTTIENRTIHQLGGRAAEVAIYAGDCAANAGGDLSSDLAAATAAVAALRISLGLGGGLAYLGDPDASIDLLRADPELRAAVDGDLARLHGRAVEIVCCHRSALEAIAAALVERRHLTGDDARAIFARHPPAPDTPRARRGLRSVPPDRRD</sequence>
<dbReference type="SMART" id="SM00382">
    <property type="entry name" value="AAA"/>
    <property type="match status" value="1"/>
</dbReference>
<dbReference type="InterPro" id="IPR037219">
    <property type="entry name" value="Peptidase_M41-like"/>
</dbReference>
<dbReference type="Pfam" id="PF00004">
    <property type="entry name" value="AAA"/>
    <property type="match status" value="1"/>
</dbReference>
<dbReference type="GO" id="GO:0006508">
    <property type="term" value="P:proteolysis"/>
    <property type="evidence" value="ECO:0007669"/>
    <property type="project" value="UniProtKB-KW"/>
</dbReference>
<evidence type="ECO:0000256" key="1">
    <source>
        <dbReference type="SAM" id="MobiDB-lite"/>
    </source>
</evidence>
<proteinExistence type="predicted"/>
<dbReference type="InterPro" id="IPR000642">
    <property type="entry name" value="Peptidase_M41"/>
</dbReference>
<name>A0ABV4FG40_BRAEL</name>
<keyword evidence="3" id="KW-0378">Hydrolase</keyword>
<dbReference type="RefSeq" id="WP_246715832.1">
    <property type="nucleotide sequence ID" value="NZ_CP126026.1"/>
</dbReference>
<dbReference type="PANTHER" id="PTHR23076:SF97">
    <property type="entry name" value="ATP-DEPENDENT ZINC METALLOPROTEASE YME1L1"/>
    <property type="match status" value="1"/>
</dbReference>
<feature type="compositionally biased region" description="Acidic residues" evidence="1">
    <location>
        <begin position="1"/>
        <end position="10"/>
    </location>
</feature>
<dbReference type="InterPro" id="IPR027417">
    <property type="entry name" value="P-loop_NTPase"/>
</dbReference>
<comment type="caution">
    <text evidence="3">The sequence shown here is derived from an EMBL/GenBank/DDBJ whole genome shotgun (WGS) entry which is preliminary data.</text>
</comment>
<dbReference type="InterPro" id="IPR003959">
    <property type="entry name" value="ATPase_AAA_core"/>
</dbReference>
<dbReference type="PANTHER" id="PTHR23076">
    <property type="entry name" value="METALLOPROTEASE M41 FTSH"/>
    <property type="match status" value="1"/>
</dbReference>
<keyword evidence="3" id="KW-0131">Cell cycle</keyword>
<dbReference type="GO" id="GO:0051301">
    <property type="term" value="P:cell division"/>
    <property type="evidence" value="ECO:0007669"/>
    <property type="project" value="UniProtKB-KW"/>
</dbReference>
<dbReference type="Proteomes" id="UP001565471">
    <property type="component" value="Unassembled WGS sequence"/>
</dbReference>
<keyword evidence="4" id="KW-1185">Reference proteome</keyword>
<evidence type="ECO:0000313" key="4">
    <source>
        <dbReference type="Proteomes" id="UP001565471"/>
    </source>
</evidence>
<evidence type="ECO:0000313" key="3">
    <source>
        <dbReference type="EMBL" id="MEY9322453.1"/>
    </source>
</evidence>
<feature type="region of interest" description="Disordered" evidence="1">
    <location>
        <begin position="633"/>
        <end position="658"/>
    </location>
</feature>
<gene>
    <name evidence="3" type="ORF">ABIF29_009252</name>
</gene>
<organism evidence="3 4">
    <name type="scientific">Bradyrhizobium elkanii</name>
    <dbReference type="NCBI Taxonomy" id="29448"/>
    <lineage>
        <taxon>Bacteria</taxon>
        <taxon>Pseudomonadati</taxon>
        <taxon>Pseudomonadota</taxon>
        <taxon>Alphaproteobacteria</taxon>
        <taxon>Hyphomicrobiales</taxon>
        <taxon>Nitrobacteraceae</taxon>
        <taxon>Bradyrhizobium</taxon>
    </lineage>
</organism>
<keyword evidence="3" id="KW-0645">Protease</keyword>
<dbReference type="EC" id="3.4.24.-" evidence="3"/>
<keyword evidence="3" id="KW-0132">Cell division</keyword>
<accession>A0ABV4FG40</accession>
<dbReference type="Gene3D" id="1.10.8.60">
    <property type="match status" value="1"/>
</dbReference>
<protein>
    <submittedName>
        <fullName evidence="3">Cell division protease FtsH</fullName>
        <ecNumber evidence="3">3.4.24.-</ecNumber>
    </submittedName>
</protein>
<dbReference type="Pfam" id="PF01434">
    <property type="entry name" value="Peptidase_M41"/>
    <property type="match status" value="1"/>
</dbReference>
<dbReference type="InterPro" id="IPR003593">
    <property type="entry name" value="AAA+_ATPase"/>
</dbReference>
<dbReference type="EMBL" id="JBGBZA010000002">
    <property type="protein sequence ID" value="MEY9322453.1"/>
    <property type="molecule type" value="Genomic_DNA"/>
</dbReference>
<dbReference type="CDD" id="cd19481">
    <property type="entry name" value="RecA-like_protease"/>
    <property type="match status" value="1"/>
</dbReference>
<dbReference type="SUPFAM" id="SSF52540">
    <property type="entry name" value="P-loop containing nucleoside triphosphate hydrolases"/>
    <property type="match status" value="1"/>
</dbReference>
<dbReference type="SUPFAM" id="SSF140990">
    <property type="entry name" value="FtsH protease domain-like"/>
    <property type="match status" value="1"/>
</dbReference>
<reference evidence="3 4" key="1">
    <citation type="submission" date="2024-07" db="EMBL/GenBank/DDBJ databases">
        <title>Genomic Encyclopedia of Type Strains, Phase V (KMG-V): Genome sequencing to study the core and pangenomes of soil and plant-associated prokaryotes.</title>
        <authorList>
            <person name="Whitman W."/>
        </authorList>
    </citation>
    <scope>NUCLEOTIDE SEQUENCE [LARGE SCALE GENOMIC DNA]</scope>
    <source>
        <strain evidence="3 4">USDA 415</strain>
    </source>
</reference>
<dbReference type="GO" id="GO:0008233">
    <property type="term" value="F:peptidase activity"/>
    <property type="evidence" value="ECO:0007669"/>
    <property type="project" value="UniProtKB-KW"/>
</dbReference>
<feature type="region of interest" description="Disordered" evidence="1">
    <location>
        <begin position="1"/>
        <end position="22"/>
    </location>
</feature>
<feature type="domain" description="AAA+ ATPase" evidence="2">
    <location>
        <begin position="239"/>
        <end position="387"/>
    </location>
</feature>